<comment type="similarity">
    <text evidence="1 5">Belongs to the universal ribosomal protein uL29 family.</text>
</comment>
<keyword evidence="3 5" id="KW-0687">Ribonucleoprotein</keyword>
<dbReference type="InterPro" id="IPR036049">
    <property type="entry name" value="Ribosomal_uL29_sf"/>
</dbReference>
<dbReference type="PANTHER" id="PTHR10916">
    <property type="entry name" value="60S RIBOSOMAL PROTEIN L35/50S RIBOSOMAL PROTEIN L29"/>
    <property type="match status" value="1"/>
</dbReference>
<dbReference type="RefSeq" id="WP_191601899.1">
    <property type="nucleotide sequence ID" value="NZ_JAPUBN010000018.1"/>
</dbReference>
<name>A0ABT4JW84_9GAMM</name>
<dbReference type="Proteomes" id="UP001149719">
    <property type="component" value="Unassembled WGS sequence"/>
</dbReference>
<dbReference type="InterPro" id="IPR001854">
    <property type="entry name" value="Ribosomal_uL29"/>
</dbReference>
<evidence type="ECO:0000313" key="6">
    <source>
        <dbReference type="EMBL" id="MCZ2722505.1"/>
    </source>
</evidence>
<dbReference type="NCBIfam" id="TIGR00012">
    <property type="entry name" value="L29"/>
    <property type="match status" value="1"/>
</dbReference>
<comment type="caution">
    <text evidence="6">The sequence shown here is derived from an EMBL/GenBank/DDBJ whole genome shotgun (WGS) entry which is preliminary data.</text>
</comment>
<dbReference type="CDD" id="cd00427">
    <property type="entry name" value="Ribosomal_L29_HIP"/>
    <property type="match status" value="1"/>
</dbReference>
<evidence type="ECO:0000256" key="1">
    <source>
        <dbReference type="ARBA" id="ARBA00009254"/>
    </source>
</evidence>
<evidence type="ECO:0000256" key="2">
    <source>
        <dbReference type="ARBA" id="ARBA00022980"/>
    </source>
</evidence>
<sequence length="63" mass="7246">MKAKELQTKTVTELQQTLIELLKEQFTLRMQKATGQLTQTHLLPQVRRNIARVKTVLNDKAGN</sequence>
<protein>
    <recommendedName>
        <fullName evidence="4 5">Large ribosomal subunit protein uL29</fullName>
    </recommendedName>
</protein>
<accession>A0ABT4JW84</accession>
<dbReference type="GO" id="GO:0005840">
    <property type="term" value="C:ribosome"/>
    <property type="evidence" value="ECO:0007669"/>
    <property type="project" value="UniProtKB-KW"/>
</dbReference>
<keyword evidence="7" id="KW-1185">Reference proteome</keyword>
<dbReference type="InterPro" id="IPR050063">
    <property type="entry name" value="Ribosomal_protein_uL29"/>
</dbReference>
<reference evidence="6" key="1">
    <citation type="submission" date="2022-12" db="EMBL/GenBank/DDBJ databases">
        <title>Marinomonas 15G1-11 sp. nov, isolated from marine algae.</title>
        <authorList>
            <person name="Butt M."/>
            <person name="Choi D.G."/>
            <person name="Kim J.M."/>
            <person name="Lee J.K."/>
            <person name="Baek J.H."/>
            <person name="Jeon C.O."/>
        </authorList>
    </citation>
    <scope>NUCLEOTIDE SEQUENCE</scope>
    <source>
        <strain evidence="6">15G1-11</strain>
    </source>
</reference>
<proteinExistence type="inferred from homology"/>
<dbReference type="PANTHER" id="PTHR10916:SF0">
    <property type="entry name" value="LARGE RIBOSOMAL SUBUNIT PROTEIN UL29C"/>
    <property type="match status" value="1"/>
</dbReference>
<dbReference type="Pfam" id="PF00831">
    <property type="entry name" value="Ribosomal_L29"/>
    <property type="match status" value="1"/>
</dbReference>
<dbReference type="EMBL" id="JAPUBN010000018">
    <property type="protein sequence ID" value="MCZ2722505.1"/>
    <property type="molecule type" value="Genomic_DNA"/>
</dbReference>
<evidence type="ECO:0000256" key="4">
    <source>
        <dbReference type="ARBA" id="ARBA00035204"/>
    </source>
</evidence>
<organism evidence="6 7">
    <name type="scientific">Marinomonas phaeophyticola</name>
    <dbReference type="NCBI Taxonomy" id="3004091"/>
    <lineage>
        <taxon>Bacteria</taxon>
        <taxon>Pseudomonadati</taxon>
        <taxon>Pseudomonadota</taxon>
        <taxon>Gammaproteobacteria</taxon>
        <taxon>Oceanospirillales</taxon>
        <taxon>Oceanospirillaceae</taxon>
        <taxon>Marinomonas</taxon>
    </lineage>
</organism>
<dbReference type="SUPFAM" id="SSF46561">
    <property type="entry name" value="Ribosomal protein L29 (L29p)"/>
    <property type="match status" value="1"/>
</dbReference>
<keyword evidence="2 5" id="KW-0689">Ribosomal protein</keyword>
<dbReference type="Gene3D" id="6.10.140.1970">
    <property type="match status" value="1"/>
</dbReference>
<dbReference type="HAMAP" id="MF_00374">
    <property type="entry name" value="Ribosomal_uL29"/>
    <property type="match status" value="1"/>
</dbReference>
<evidence type="ECO:0000313" key="7">
    <source>
        <dbReference type="Proteomes" id="UP001149719"/>
    </source>
</evidence>
<evidence type="ECO:0000256" key="3">
    <source>
        <dbReference type="ARBA" id="ARBA00023274"/>
    </source>
</evidence>
<gene>
    <name evidence="5 6" type="primary">rpmC</name>
    <name evidence="6" type="ORF">O1D97_13020</name>
</gene>
<evidence type="ECO:0000256" key="5">
    <source>
        <dbReference type="HAMAP-Rule" id="MF_00374"/>
    </source>
</evidence>